<dbReference type="Pfam" id="PF00849">
    <property type="entry name" value="PseudoU_synth_2"/>
    <property type="match status" value="1"/>
</dbReference>
<gene>
    <name evidence="2" type="ORF">HNP49_002081</name>
</gene>
<dbReference type="PROSITE" id="PS01129">
    <property type="entry name" value="PSI_RLU"/>
    <property type="match status" value="1"/>
</dbReference>
<comment type="caution">
    <text evidence="2">The sequence shown here is derived from an EMBL/GenBank/DDBJ whole genome shotgun (WGS) entry which is preliminary data.</text>
</comment>
<accession>A0A7X0ES50</accession>
<evidence type="ECO:0000259" key="1">
    <source>
        <dbReference type="Pfam" id="PF00849"/>
    </source>
</evidence>
<evidence type="ECO:0000313" key="2">
    <source>
        <dbReference type="EMBL" id="MBB6341913.1"/>
    </source>
</evidence>
<dbReference type="Proteomes" id="UP000557193">
    <property type="component" value="Unassembled WGS sequence"/>
</dbReference>
<dbReference type="AlphaFoldDB" id="A0A7X0ES50"/>
<feature type="domain" description="Pseudouridine synthase RsuA/RluA-like" evidence="1">
    <location>
        <begin position="90"/>
        <end position="237"/>
    </location>
</feature>
<dbReference type="PANTHER" id="PTHR21600:SF84">
    <property type="entry name" value="PSEUDOURIDINE SYNTHASE RSUA_RLUA-LIKE DOMAIN-CONTAINING PROTEIN"/>
    <property type="match status" value="1"/>
</dbReference>
<dbReference type="PANTHER" id="PTHR21600">
    <property type="entry name" value="MITOCHONDRIAL RNA PSEUDOURIDINE SYNTHASE"/>
    <property type="match status" value="1"/>
</dbReference>
<name>A0A7X0ES50_9PSED</name>
<dbReference type="InterPro" id="IPR006145">
    <property type="entry name" value="PsdUridine_synth_RsuA/RluA"/>
</dbReference>
<protein>
    <submittedName>
        <fullName evidence="2">tRNA pseudouridine32 synthase/23S rRNA pseudouridine746 synthase</fullName>
        <ecNumber evidence="2">5.4.99.28</ecNumber>
        <ecNumber evidence="2">5.4.99.29</ecNumber>
    </submittedName>
</protein>
<organism evidence="2 3">
    <name type="scientific">Pseudomonas fluvialis</name>
    <dbReference type="NCBI Taxonomy" id="1793966"/>
    <lineage>
        <taxon>Bacteria</taxon>
        <taxon>Pseudomonadati</taxon>
        <taxon>Pseudomonadota</taxon>
        <taxon>Gammaproteobacteria</taxon>
        <taxon>Pseudomonadales</taxon>
        <taxon>Pseudomonadaceae</taxon>
        <taxon>Pseudomonas</taxon>
    </lineage>
</organism>
<dbReference type="Gene3D" id="3.30.2350.10">
    <property type="entry name" value="Pseudouridine synthase"/>
    <property type="match status" value="1"/>
</dbReference>
<keyword evidence="2" id="KW-0413">Isomerase</keyword>
<dbReference type="SUPFAM" id="SSF55120">
    <property type="entry name" value="Pseudouridine synthase"/>
    <property type="match status" value="1"/>
</dbReference>
<dbReference type="InterPro" id="IPR020103">
    <property type="entry name" value="PsdUridine_synth_cat_dom_sf"/>
</dbReference>
<dbReference type="GO" id="GO:0160142">
    <property type="term" value="F:23S rRNA pseudouridine(746) synthase activity"/>
    <property type="evidence" value="ECO:0007669"/>
    <property type="project" value="UniProtKB-EC"/>
</dbReference>
<dbReference type="InterPro" id="IPR050188">
    <property type="entry name" value="RluA_PseudoU_synthase"/>
</dbReference>
<keyword evidence="3" id="KW-1185">Reference proteome</keyword>
<dbReference type="EMBL" id="JACHLL010000003">
    <property type="protein sequence ID" value="MBB6341913.1"/>
    <property type="molecule type" value="Genomic_DNA"/>
</dbReference>
<evidence type="ECO:0000313" key="3">
    <source>
        <dbReference type="Proteomes" id="UP000557193"/>
    </source>
</evidence>
<dbReference type="EC" id="5.4.99.28" evidence="2"/>
<dbReference type="EC" id="5.4.99.29" evidence="2"/>
<proteinExistence type="predicted"/>
<dbReference type="GO" id="GO:0000455">
    <property type="term" value="P:enzyme-directed rRNA pseudouridine synthesis"/>
    <property type="evidence" value="ECO:0007669"/>
    <property type="project" value="TreeGrafter"/>
</dbReference>
<dbReference type="InterPro" id="IPR006224">
    <property type="entry name" value="PsdUridine_synth_RluA-like_CS"/>
</dbReference>
<sequence>MSKPLPAASRLHLPRGPWHTVLECLCARFPAIAEDIWRSRMQRGLVQDLAGQPLNELSAYREGLGVQYFREVVDEPQIPFELEILHQDEHLLVVDKPHFLACAPVGQWVEQTALTRLQRLLGNPQLVPLHRLDRLTAGLLMFSCQPSSRDAYQALFRQRRIDKTYEALAPALEQLQFPYLAEHCLERGEPFFLTRIADGPANSQTRIEVLERRADYWRYALYPHSGRKHQLRVQMAALGAPLLNDPWYPEVQAEVVDDFSRPLQLLARRLSFSDPLSGVPREFVSRRQLS</sequence>
<dbReference type="GO" id="GO:0003723">
    <property type="term" value="F:RNA binding"/>
    <property type="evidence" value="ECO:0007669"/>
    <property type="project" value="InterPro"/>
</dbReference>
<reference evidence="2 3" key="1">
    <citation type="submission" date="2020-08" db="EMBL/GenBank/DDBJ databases">
        <title>Functional genomics of gut bacteria from endangered species of beetles.</title>
        <authorList>
            <person name="Carlos-Shanley C."/>
        </authorList>
    </citation>
    <scope>NUCLEOTIDE SEQUENCE [LARGE SCALE GENOMIC DNA]</scope>
    <source>
        <strain evidence="2 3">S00202</strain>
    </source>
</reference>
<dbReference type="GO" id="GO:0160151">
    <property type="term" value="F:tRNA pseudouridine(32) synthase activity"/>
    <property type="evidence" value="ECO:0007669"/>
    <property type="project" value="UniProtKB-EC"/>
</dbReference>